<comment type="caution">
    <text evidence="1">The sequence shown here is derived from an EMBL/GenBank/DDBJ whole genome shotgun (WGS) entry which is preliminary data.</text>
</comment>
<reference evidence="1" key="1">
    <citation type="journal article" date="2015" name="Nature">
        <title>Complex archaea that bridge the gap between prokaryotes and eukaryotes.</title>
        <authorList>
            <person name="Spang A."/>
            <person name="Saw J.H."/>
            <person name="Jorgensen S.L."/>
            <person name="Zaremba-Niedzwiedzka K."/>
            <person name="Martijn J."/>
            <person name="Lind A.E."/>
            <person name="van Eijk R."/>
            <person name="Schleper C."/>
            <person name="Guy L."/>
            <person name="Ettema T.J."/>
        </authorList>
    </citation>
    <scope>NUCLEOTIDE SEQUENCE</scope>
</reference>
<organism evidence="1">
    <name type="scientific">marine sediment metagenome</name>
    <dbReference type="NCBI Taxonomy" id="412755"/>
    <lineage>
        <taxon>unclassified sequences</taxon>
        <taxon>metagenomes</taxon>
        <taxon>ecological metagenomes</taxon>
    </lineage>
</organism>
<protein>
    <submittedName>
        <fullName evidence="1">Uncharacterized protein</fullName>
    </submittedName>
</protein>
<dbReference type="EMBL" id="LAZR01000161">
    <property type="protein sequence ID" value="KKN85227.1"/>
    <property type="molecule type" value="Genomic_DNA"/>
</dbReference>
<name>A0A0F9UCW9_9ZZZZ</name>
<gene>
    <name evidence="1" type="ORF">LCGC14_0280550</name>
</gene>
<accession>A0A0F9UCW9</accession>
<evidence type="ECO:0000313" key="1">
    <source>
        <dbReference type="EMBL" id="KKN85227.1"/>
    </source>
</evidence>
<dbReference type="AlphaFoldDB" id="A0A0F9UCW9"/>
<proteinExistence type="predicted"/>
<sequence length="32" mass="3846">MASFKSENLRNHNENMTDIAMNLRMLNNIFYL</sequence>